<evidence type="ECO:0000313" key="4">
    <source>
        <dbReference type="Proteomes" id="UP000649573"/>
    </source>
</evidence>
<dbReference type="InterPro" id="IPR002347">
    <property type="entry name" value="SDR_fam"/>
</dbReference>
<organism evidence="3 4">
    <name type="scientific">Lentzea flava</name>
    <dbReference type="NCBI Taxonomy" id="103732"/>
    <lineage>
        <taxon>Bacteria</taxon>
        <taxon>Bacillati</taxon>
        <taxon>Actinomycetota</taxon>
        <taxon>Actinomycetes</taxon>
        <taxon>Pseudonocardiales</taxon>
        <taxon>Pseudonocardiaceae</taxon>
        <taxon>Lentzea</taxon>
    </lineage>
</organism>
<comment type="caution">
    <text evidence="3">The sequence shown here is derived from an EMBL/GenBank/DDBJ whole genome shotgun (WGS) entry which is preliminary data.</text>
</comment>
<sequence>MSGVNVVITGGGRGFGRTIARRFAAQGATVVVTARELAAAQRTCDELPEAHAVQCDLTDPASVRRCAEQAEELLGHVDVLVNNGAAFLAESEADDDAIVRTILSGSAGTVLATENFLPLLRRSGRADVVTIVSLEAESRSDPNHIAHAAFHAAKAGQGRYAEIMSQRLRPEGIRMISLYPPDFDNDDNAPRDGVLTAQSVADCVLFAVNQPRDCFIRSFHFEPMVSGTGSG</sequence>
<proteinExistence type="inferred from homology"/>
<reference evidence="4" key="1">
    <citation type="journal article" date="2019" name="Int. J. Syst. Evol. Microbiol.">
        <title>The Global Catalogue of Microorganisms (GCM) 10K type strain sequencing project: providing services to taxonomists for standard genome sequencing and annotation.</title>
        <authorList>
            <consortium name="The Broad Institute Genomics Platform"/>
            <consortium name="The Broad Institute Genome Sequencing Center for Infectious Disease"/>
            <person name="Wu L."/>
            <person name="Ma J."/>
        </authorList>
    </citation>
    <scope>NUCLEOTIDE SEQUENCE [LARGE SCALE GENOMIC DNA]</scope>
    <source>
        <strain evidence="4">JCM 3296</strain>
    </source>
</reference>
<evidence type="ECO:0000256" key="2">
    <source>
        <dbReference type="ARBA" id="ARBA00023002"/>
    </source>
</evidence>
<dbReference type="Pfam" id="PF00106">
    <property type="entry name" value="adh_short"/>
    <property type="match status" value="1"/>
</dbReference>
<dbReference type="RefSeq" id="WP_189255841.1">
    <property type="nucleotide sequence ID" value="NZ_BMRE01000020.1"/>
</dbReference>
<dbReference type="SUPFAM" id="SSF51735">
    <property type="entry name" value="NAD(P)-binding Rossmann-fold domains"/>
    <property type="match status" value="1"/>
</dbReference>
<keyword evidence="4" id="KW-1185">Reference proteome</keyword>
<evidence type="ECO:0000313" key="3">
    <source>
        <dbReference type="EMBL" id="GGU48670.1"/>
    </source>
</evidence>
<dbReference type="PRINTS" id="PR00081">
    <property type="entry name" value="GDHRDH"/>
</dbReference>
<dbReference type="EMBL" id="BMRE01000020">
    <property type="protein sequence ID" value="GGU48670.1"/>
    <property type="molecule type" value="Genomic_DNA"/>
</dbReference>
<dbReference type="PANTHER" id="PTHR44196:SF1">
    <property type="entry name" value="DEHYDROGENASE_REDUCTASE SDR FAMILY MEMBER 7B"/>
    <property type="match status" value="1"/>
</dbReference>
<accession>A0ABQ2US07</accession>
<gene>
    <name evidence="3" type="ORF">GCM10010178_46820</name>
</gene>
<dbReference type="Proteomes" id="UP000649573">
    <property type="component" value="Unassembled WGS sequence"/>
</dbReference>
<dbReference type="InterPro" id="IPR036291">
    <property type="entry name" value="NAD(P)-bd_dom_sf"/>
</dbReference>
<dbReference type="CDD" id="cd05233">
    <property type="entry name" value="SDR_c"/>
    <property type="match status" value="1"/>
</dbReference>
<comment type="similarity">
    <text evidence="1">Belongs to the short-chain dehydrogenases/reductases (SDR) family.</text>
</comment>
<evidence type="ECO:0000256" key="1">
    <source>
        <dbReference type="ARBA" id="ARBA00006484"/>
    </source>
</evidence>
<protein>
    <submittedName>
        <fullName evidence="3">Oxidoreductase</fullName>
    </submittedName>
</protein>
<name>A0ABQ2US07_9PSEU</name>
<dbReference type="PANTHER" id="PTHR44196">
    <property type="entry name" value="DEHYDROGENASE/REDUCTASE SDR FAMILY MEMBER 7B"/>
    <property type="match status" value="1"/>
</dbReference>
<keyword evidence="2" id="KW-0560">Oxidoreductase</keyword>
<dbReference type="Gene3D" id="3.40.50.720">
    <property type="entry name" value="NAD(P)-binding Rossmann-like Domain"/>
    <property type="match status" value="1"/>
</dbReference>